<keyword evidence="2" id="KW-0812">Transmembrane</keyword>
<proteinExistence type="predicted"/>
<accession>A0A9J6GE25</accession>
<dbReference type="VEuPathDB" id="VectorBase:HLOH_062626"/>
<evidence type="ECO:0000313" key="3">
    <source>
        <dbReference type="EMBL" id="KAH9373690.1"/>
    </source>
</evidence>
<feature type="compositionally biased region" description="Pro residues" evidence="1">
    <location>
        <begin position="452"/>
        <end position="476"/>
    </location>
</feature>
<dbReference type="AlphaFoldDB" id="A0A9J6GE25"/>
<evidence type="ECO:0000256" key="1">
    <source>
        <dbReference type="SAM" id="MobiDB-lite"/>
    </source>
</evidence>
<dbReference type="PANTHER" id="PTHR45691">
    <property type="entry name" value="PROTEIN DIAPHANOUS"/>
    <property type="match status" value="1"/>
</dbReference>
<evidence type="ECO:0000256" key="2">
    <source>
        <dbReference type="SAM" id="Phobius"/>
    </source>
</evidence>
<feature type="region of interest" description="Disordered" evidence="1">
    <location>
        <begin position="78"/>
        <end position="99"/>
    </location>
</feature>
<name>A0A9J6GE25_HAELO</name>
<feature type="region of interest" description="Disordered" evidence="1">
    <location>
        <begin position="445"/>
        <end position="480"/>
    </location>
</feature>
<protein>
    <submittedName>
        <fullName evidence="3">Uncharacterized protein</fullName>
    </submittedName>
</protein>
<feature type="region of interest" description="Disordered" evidence="1">
    <location>
        <begin position="1"/>
        <end position="47"/>
    </location>
</feature>
<sequence>MKAARRIDHEIVGSEEASGESWPKKRPDSQGRPAAISADWHGGPVALPNGRAVLCTAPTGRGGRDSHADEADLATFFPNNGVLRRPPPSSPPRRPTGNPFLLRKFRRKGRKRFFSCASYNGFAVRSPARQKAPSCAGSDTRRDTKRAPYLPLLLLGLLFVAPAAWASEPVDPMDAYLREQPPASSTQPKAPPRGRGFAAAESISAPSHKLQLPDSQERSTEDLPYGTRLKPPRLYGVTAFEKPPPTTQSRPETTRPPATTGKPRFYSRPPPPVQARKPTASGGPQRRRLVPDDVVSPNQPQRTTPLIARTTVPPAPRTKFRSGQHKAALTTPRPTLPPEKIKSVSSSGSPSASFFFTNVGPNHFEYRGVFDQNAVPISFRENPETLFQLIPQLPRLFEDPFSSPKGPSAQLLLQPPPRLTEPPAPPPPPPLTLLQPVVNFIDEPPTNVVEHVPPPPPPPPPPPQPPSRPQSLPPGGFPKYDYIRGPQYPKIFKFNDERISILEFERIKREGRLTRRRGDALDPDRVARSNFLIFHGGLFNAKRPRDEAYANLVAPPPPRNEPVYAPYKAAEQAQPPPPPPATHYHFLPLKPTFAKGKPGGFVYFIRT</sequence>
<keyword evidence="2" id="KW-1133">Transmembrane helix</keyword>
<evidence type="ECO:0000313" key="4">
    <source>
        <dbReference type="Proteomes" id="UP000821853"/>
    </source>
</evidence>
<dbReference type="GO" id="GO:0005884">
    <property type="term" value="C:actin filament"/>
    <property type="evidence" value="ECO:0007669"/>
    <property type="project" value="TreeGrafter"/>
</dbReference>
<feature type="compositionally biased region" description="Pro residues" evidence="1">
    <location>
        <begin position="85"/>
        <end position="94"/>
    </location>
</feature>
<feature type="compositionally biased region" description="Basic and acidic residues" evidence="1">
    <location>
        <begin position="1"/>
        <end position="12"/>
    </location>
</feature>
<dbReference type="InterPro" id="IPR051412">
    <property type="entry name" value="Formin_Homology_Diaphanous_sf"/>
</dbReference>
<feature type="region of interest" description="Disordered" evidence="1">
    <location>
        <begin position="176"/>
        <end position="349"/>
    </location>
</feature>
<reference evidence="3 4" key="1">
    <citation type="journal article" date="2020" name="Cell">
        <title>Large-Scale Comparative Analyses of Tick Genomes Elucidate Their Genetic Diversity and Vector Capacities.</title>
        <authorList>
            <consortium name="Tick Genome and Microbiome Consortium (TIGMIC)"/>
            <person name="Jia N."/>
            <person name="Wang J."/>
            <person name="Shi W."/>
            <person name="Du L."/>
            <person name="Sun Y."/>
            <person name="Zhan W."/>
            <person name="Jiang J.F."/>
            <person name="Wang Q."/>
            <person name="Zhang B."/>
            <person name="Ji P."/>
            <person name="Bell-Sakyi L."/>
            <person name="Cui X.M."/>
            <person name="Yuan T.T."/>
            <person name="Jiang B.G."/>
            <person name="Yang W.F."/>
            <person name="Lam T.T."/>
            <person name="Chang Q.C."/>
            <person name="Ding S.J."/>
            <person name="Wang X.J."/>
            <person name="Zhu J.G."/>
            <person name="Ruan X.D."/>
            <person name="Zhao L."/>
            <person name="Wei J.T."/>
            <person name="Ye R.Z."/>
            <person name="Que T.C."/>
            <person name="Du C.H."/>
            <person name="Zhou Y.H."/>
            <person name="Cheng J.X."/>
            <person name="Dai P.F."/>
            <person name="Guo W.B."/>
            <person name="Han X.H."/>
            <person name="Huang E.J."/>
            <person name="Li L.F."/>
            <person name="Wei W."/>
            <person name="Gao Y.C."/>
            <person name="Liu J.Z."/>
            <person name="Shao H.Z."/>
            <person name="Wang X."/>
            <person name="Wang C.C."/>
            <person name="Yang T.C."/>
            <person name="Huo Q.B."/>
            <person name="Li W."/>
            <person name="Chen H.Y."/>
            <person name="Chen S.E."/>
            <person name="Zhou L.G."/>
            <person name="Ni X.B."/>
            <person name="Tian J.H."/>
            <person name="Sheng Y."/>
            <person name="Liu T."/>
            <person name="Pan Y.S."/>
            <person name="Xia L.Y."/>
            <person name="Li J."/>
            <person name="Zhao F."/>
            <person name="Cao W.C."/>
        </authorList>
    </citation>
    <scope>NUCLEOTIDE SEQUENCE [LARGE SCALE GENOMIC DNA]</scope>
    <source>
        <strain evidence="3">HaeL-2018</strain>
    </source>
</reference>
<keyword evidence="4" id="KW-1185">Reference proteome</keyword>
<comment type="caution">
    <text evidence="3">The sequence shown here is derived from an EMBL/GenBank/DDBJ whole genome shotgun (WGS) entry which is preliminary data.</text>
</comment>
<dbReference type="OrthoDB" id="6429718at2759"/>
<dbReference type="EMBL" id="JABSTR010000006">
    <property type="protein sequence ID" value="KAH9373690.1"/>
    <property type="molecule type" value="Genomic_DNA"/>
</dbReference>
<dbReference type="Proteomes" id="UP000821853">
    <property type="component" value="Chromosome 4"/>
</dbReference>
<keyword evidence="2" id="KW-0472">Membrane</keyword>
<feature type="region of interest" description="Disordered" evidence="1">
    <location>
        <begin position="398"/>
        <end position="432"/>
    </location>
</feature>
<dbReference type="GO" id="GO:0030041">
    <property type="term" value="P:actin filament polymerization"/>
    <property type="evidence" value="ECO:0007669"/>
    <property type="project" value="TreeGrafter"/>
</dbReference>
<gene>
    <name evidence="3" type="ORF">HPB48_018665</name>
</gene>
<feature type="transmembrane region" description="Helical" evidence="2">
    <location>
        <begin position="149"/>
        <end position="167"/>
    </location>
</feature>
<feature type="compositionally biased region" description="Pro residues" evidence="1">
    <location>
        <begin position="414"/>
        <end position="431"/>
    </location>
</feature>
<organism evidence="3 4">
    <name type="scientific">Haemaphysalis longicornis</name>
    <name type="common">Bush tick</name>
    <dbReference type="NCBI Taxonomy" id="44386"/>
    <lineage>
        <taxon>Eukaryota</taxon>
        <taxon>Metazoa</taxon>
        <taxon>Ecdysozoa</taxon>
        <taxon>Arthropoda</taxon>
        <taxon>Chelicerata</taxon>
        <taxon>Arachnida</taxon>
        <taxon>Acari</taxon>
        <taxon>Parasitiformes</taxon>
        <taxon>Ixodida</taxon>
        <taxon>Ixodoidea</taxon>
        <taxon>Ixodidae</taxon>
        <taxon>Haemaphysalinae</taxon>
        <taxon>Haemaphysalis</taxon>
    </lineage>
</organism>
<dbReference type="OMA" id="DPMDAYL"/>
<dbReference type="PANTHER" id="PTHR45691:SF6">
    <property type="entry name" value="PROTEIN DIAPHANOUS"/>
    <property type="match status" value="1"/>
</dbReference>